<reference evidence="3" key="1">
    <citation type="submission" date="2021-07" db="EMBL/GenBank/DDBJ databases">
        <authorList>
            <person name="Branca A.L. A."/>
        </authorList>
    </citation>
    <scope>NUCLEOTIDE SEQUENCE</scope>
</reference>
<organism evidence="3 4">
    <name type="scientific">Penicillium salamii</name>
    <dbReference type="NCBI Taxonomy" id="1612424"/>
    <lineage>
        <taxon>Eukaryota</taxon>
        <taxon>Fungi</taxon>
        <taxon>Dikarya</taxon>
        <taxon>Ascomycota</taxon>
        <taxon>Pezizomycotina</taxon>
        <taxon>Eurotiomycetes</taxon>
        <taxon>Eurotiomycetidae</taxon>
        <taxon>Eurotiales</taxon>
        <taxon>Aspergillaceae</taxon>
        <taxon>Penicillium</taxon>
    </lineage>
</organism>
<dbReference type="PANTHER" id="PTHR10039:SF14">
    <property type="entry name" value="NACHT DOMAIN-CONTAINING PROTEIN"/>
    <property type="match status" value="1"/>
</dbReference>
<dbReference type="SUPFAM" id="SSF52540">
    <property type="entry name" value="P-loop containing nucleoside triphosphate hydrolases"/>
    <property type="match status" value="1"/>
</dbReference>
<dbReference type="Gene3D" id="3.40.50.300">
    <property type="entry name" value="P-loop containing nucleotide triphosphate hydrolases"/>
    <property type="match status" value="1"/>
</dbReference>
<proteinExistence type="predicted"/>
<dbReference type="EMBL" id="CAJVPA010000011">
    <property type="protein sequence ID" value="CAG8225488.1"/>
    <property type="molecule type" value="Genomic_DNA"/>
</dbReference>
<comment type="caution">
    <text evidence="3">The sequence shown here is derived from an EMBL/GenBank/DDBJ whole genome shotgun (WGS) entry which is preliminary data.</text>
</comment>
<keyword evidence="1" id="KW-0677">Repeat</keyword>
<dbReference type="Proteomes" id="UP001152646">
    <property type="component" value="Unassembled WGS sequence"/>
</dbReference>
<dbReference type="InterPro" id="IPR056884">
    <property type="entry name" value="NPHP3-like_N"/>
</dbReference>
<dbReference type="Pfam" id="PF24883">
    <property type="entry name" value="NPHP3_N"/>
    <property type="match status" value="1"/>
</dbReference>
<feature type="domain" description="NACHT" evidence="2">
    <location>
        <begin position="80"/>
        <end position="229"/>
    </location>
</feature>
<dbReference type="OrthoDB" id="10021397at2759"/>
<sequence length="552" mass="63093">MSGNVDLSFGSNHSDVQLGINNGNVNIQYHTVDILDKLLVARGAELDSYSDQHEDECLHGTRTDLLRNVAEWATSPDGKCIFWLNGMAGTGKSTIARTVVRLFPSEKFAAATFFFKRGEADRGNATRLFPTISRQLATKIPGMVPSLRNALNNEPDLGQKSLKVQFQGFLLQPLLDLDRLNPQMRMIFIIIDALDECHTDDDIRVILQLLPQLQELSTVRLRIFLTSRPELPIRLGFSKMANHQYQDLALHDIPEEVTAYDISLFLKDQFWKIQDKKDVPTDWPGEDAIQILVNMSVPLFISAATVCRYVECKLDPVEELADLIKDQAKYSTKMDKTYLPVLVRLLGGQDEEEKDLTLQYFRQIVGSIILFADPLPVNAISRFLGLQERLVSNLLDSFQSVLRLPSGQDQPVQILHQSFRDFLLQTRSQFYIDEGQTHKNIALHCLRTMRAKLKRDICNLNHYGTRRMKIDERLINHHLQPELQYACRHWVRHLEQCVDQSDIAQEALLFLQRHFLHWVEAMSTLGLASDVAMMINSLQMITQVSHIHNLGL</sequence>
<protein>
    <recommendedName>
        <fullName evidence="2">NACHT domain-containing protein</fullName>
    </recommendedName>
</protein>
<evidence type="ECO:0000256" key="1">
    <source>
        <dbReference type="ARBA" id="ARBA00022737"/>
    </source>
</evidence>
<gene>
    <name evidence="3" type="ORF">PSALAMII_LOCUS178</name>
</gene>
<evidence type="ECO:0000313" key="3">
    <source>
        <dbReference type="EMBL" id="CAG8225488.1"/>
    </source>
</evidence>
<dbReference type="PROSITE" id="PS50837">
    <property type="entry name" value="NACHT"/>
    <property type="match status" value="1"/>
</dbReference>
<dbReference type="InterPro" id="IPR007111">
    <property type="entry name" value="NACHT_NTPase"/>
</dbReference>
<evidence type="ECO:0000313" key="4">
    <source>
        <dbReference type="Proteomes" id="UP001152646"/>
    </source>
</evidence>
<evidence type="ECO:0000259" key="2">
    <source>
        <dbReference type="PROSITE" id="PS50837"/>
    </source>
</evidence>
<name>A0A9W4I5B4_9EURO</name>
<dbReference type="PANTHER" id="PTHR10039">
    <property type="entry name" value="AMELOGENIN"/>
    <property type="match status" value="1"/>
</dbReference>
<dbReference type="InterPro" id="IPR027417">
    <property type="entry name" value="P-loop_NTPase"/>
</dbReference>
<dbReference type="AlphaFoldDB" id="A0A9W4I5B4"/>
<accession>A0A9W4I5B4</accession>